<protein>
    <submittedName>
        <fullName evidence="2">Uncharacterized protein</fullName>
    </submittedName>
</protein>
<evidence type="ECO:0000256" key="1">
    <source>
        <dbReference type="SAM" id="MobiDB-lite"/>
    </source>
</evidence>
<name>A0A9J6A831_SOLCO</name>
<sequence length="76" mass="9309">MQEVKEITYFEKDNLFFKYLRCLIFRSRKNNFFYNHITKNSFTEPLLDIFGPKKKDERRDTGSEPMFANTRGQNRF</sequence>
<evidence type="ECO:0000313" key="2">
    <source>
        <dbReference type="EMBL" id="KAG5620167.1"/>
    </source>
</evidence>
<gene>
    <name evidence="2" type="ORF">H5410_005385</name>
</gene>
<dbReference type="EMBL" id="JACXVP010000002">
    <property type="protein sequence ID" value="KAG5620167.1"/>
    <property type="molecule type" value="Genomic_DNA"/>
</dbReference>
<feature type="region of interest" description="Disordered" evidence="1">
    <location>
        <begin position="53"/>
        <end position="76"/>
    </location>
</feature>
<reference evidence="2 3" key="1">
    <citation type="submission" date="2020-09" db="EMBL/GenBank/DDBJ databases">
        <title>De no assembly of potato wild relative species, Solanum commersonii.</title>
        <authorList>
            <person name="Cho K."/>
        </authorList>
    </citation>
    <scope>NUCLEOTIDE SEQUENCE [LARGE SCALE GENOMIC DNA]</scope>
    <source>
        <strain evidence="2">LZ3.2</strain>
        <tissue evidence="2">Leaf</tissue>
    </source>
</reference>
<proteinExistence type="predicted"/>
<keyword evidence="3" id="KW-1185">Reference proteome</keyword>
<accession>A0A9J6A831</accession>
<evidence type="ECO:0000313" key="3">
    <source>
        <dbReference type="Proteomes" id="UP000824120"/>
    </source>
</evidence>
<dbReference type="AlphaFoldDB" id="A0A9J6A831"/>
<organism evidence="2 3">
    <name type="scientific">Solanum commersonii</name>
    <name type="common">Commerson's wild potato</name>
    <name type="synonym">Commerson's nightshade</name>
    <dbReference type="NCBI Taxonomy" id="4109"/>
    <lineage>
        <taxon>Eukaryota</taxon>
        <taxon>Viridiplantae</taxon>
        <taxon>Streptophyta</taxon>
        <taxon>Embryophyta</taxon>
        <taxon>Tracheophyta</taxon>
        <taxon>Spermatophyta</taxon>
        <taxon>Magnoliopsida</taxon>
        <taxon>eudicotyledons</taxon>
        <taxon>Gunneridae</taxon>
        <taxon>Pentapetalae</taxon>
        <taxon>asterids</taxon>
        <taxon>lamiids</taxon>
        <taxon>Solanales</taxon>
        <taxon>Solanaceae</taxon>
        <taxon>Solanoideae</taxon>
        <taxon>Solaneae</taxon>
        <taxon>Solanum</taxon>
    </lineage>
</organism>
<dbReference type="Proteomes" id="UP000824120">
    <property type="component" value="Chromosome 2"/>
</dbReference>
<feature type="compositionally biased region" description="Basic and acidic residues" evidence="1">
    <location>
        <begin position="53"/>
        <end position="62"/>
    </location>
</feature>
<comment type="caution">
    <text evidence="2">The sequence shown here is derived from an EMBL/GenBank/DDBJ whole genome shotgun (WGS) entry which is preliminary data.</text>
</comment>